<dbReference type="PANTHER" id="PTHR10491">
    <property type="entry name" value="DTDP-4-DEHYDRORHAMNOSE REDUCTASE"/>
    <property type="match status" value="1"/>
</dbReference>
<keyword evidence="9" id="KW-1185">Reference proteome</keyword>
<dbReference type="EC" id="1.1.1.133" evidence="3 6"/>
<evidence type="ECO:0000256" key="1">
    <source>
        <dbReference type="ARBA" id="ARBA00004781"/>
    </source>
</evidence>
<dbReference type="GO" id="GO:0019305">
    <property type="term" value="P:dTDP-rhamnose biosynthetic process"/>
    <property type="evidence" value="ECO:0007669"/>
    <property type="project" value="UniProtKB-UniPathway"/>
</dbReference>
<protein>
    <recommendedName>
        <fullName evidence="4 6">dTDP-4-dehydrorhamnose reductase</fullName>
        <ecNumber evidence="3 6">1.1.1.133</ecNumber>
    </recommendedName>
</protein>
<dbReference type="Pfam" id="PF04321">
    <property type="entry name" value="RmlD_sub_bind"/>
    <property type="match status" value="1"/>
</dbReference>
<dbReference type="GO" id="GO:0008831">
    <property type="term" value="F:dTDP-4-dehydrorhamnose reductase activity"/>
    <property type="evidence" value="ECO:0007669"/>
    <property type="project" value="UniProtKB-EC"/>
</dbReference>
<dbReference type="SUPFAM" id="SSF51735">
    <property type="entry name" value="NAD(P)-binding Rossmann-fold domains"/>
    <property type="match status" value="1"/>
</dbReference>
<evidence type="ECO:0000259" key="7">
    <source>
        <dbReference type="Pfam" id="PF04321"/>
    </source>
</evidence>
<keyword evidence="6" id="KW-0560">Oxidoreductase</keyword>
<sequence>MNRILVTGGTGQVGLELARITWPQGVELVFPDRGALDLGNRSSIVEIFENGVWDAVINCAAYTAVDAAEDDVANAFLYNAQGPAWLAETAYRAGASFIQISTDYVFDGLALEPYSECASVAPVGAYGASKLAGELAVRAAHPRAIVLRTAWVLSAHRNNFLKTMLRLGGERRSLGVVADQLGCPTSAADIAHAVSTILLQQLSDPDAPFGVYHFVNAGEATWHELACMIFDKASQYGAPMPEVAKVGTADYPTRARRPANSRLQTGRIADDFGIIPRPWQVAVAEIVEELCSGDWSTAVGSTKIGEN</sequence>
<dbReference type="Proteomes" id="UP000190989">
    <property type="component" value="Unassembled WGS sequence"/>
</dbReference>
<dbReference type="UniPathway" id="UPA00124"/>
<dbReference type="NCBIfam" id="TIGR01214">
    <property type="entry name" value="rmlD"/>
    <property type="match status" value="1"/>
</dbReference>
<evidence type="ECO:0000256" key="4">
    <source>
        <dbReference type="ARBA" id="ARBA00017099"/>
    </source>
</evidence>
<comment type="catalytic activity">
    <reaction evidence="5 6">
        <text>dTDP-beta-L-rhamnose + NADP(+) = dTDP-4-dehydro-beta-L-rhamnose + NADPH + H(+)</text>
        <dbReference type="Rhea" id="RHEA:21796"/>
        <dbReference type="ChEBI" id="CHEBI:15378"/>
        <dbReference type="ChEBI" id="CHEBI:57510"/>
        <dbReference type="ChEBI" id="CHEBI:57783"/>
        <dbReference type="ChEBI" id="CHEBI:58349"/>
        <dbReference type="ChEBI" id="CHEBI:62830"/>
        <dbReference type="EC" id="1.1.1.133"/>
    </reaction>
</comment>
<dbReference type="InterPro" id="IPR029903">
    <property type="entry name" value="RmlD-like-bd"/>
</dbReference>
<dbReference type="CDD" id="cd05254">
    <property type="entry name" value="dTDP_HR_like_SDR_e"/>
    <property type="match status" value="1"/>
</dbReference>
<accession>A0A1U6ITR4</accession>
<dbReference type="InterPro" id="IPR036291">
    <property type="entry name" value="NAD(P)-bd_dom_sf"/>
</dbReference>
<dbReference type="AlphaFoldDB" id="A0A1U6ITR4"/>
<evidence type="ECO:0000313" key="8">
    <source>
        <dbReference type="EMBL" id="SLK11383.1"/>
    </source>
</evidence>
<gene>
    <name evidence="8" type="ORF">SAMN06295987_11438</name>
</gene>
<name>A0A1U6ITR4_9SPHN</name>
<dbReference type="Gene3D" id="3.40.50.720">
    <property type="entry name" value="NAD(P)-binding Rossmann-like Domain"/>
    <property type="match status" value="1"/>
</dbReference>
<organism evidence="8 9">
    <name type="scientific">Novosphingobium mathurense</name>
    <dbReference type="NCBI Taxonomy" id="428990"/>
    <lineage>
        <taxon>Bacteria</taxon>
        <taxon>Pseudomonadati</taxon>
        <taxon>Pseudomonadota</taxon>
        <taxon>Alphaproteobacteria</taxon>
        <taxon>Sphingomonadales</taxon>
        <taxon>Sphingomonadaceae</taxon>
        <taxon>Novosphingobium</taxon>
    </lineage>
</organism>
<comment type="function">
    <text evidence="6">Catalyzes the reduction of dTDP-6-deoxy-L-lyxo-4-hexulose to yield dTDP-L-rhamnose.</text>
</comment>
<dbReference type="RefSeq" id="WP_079731914.1">
    <property type="nucleotide sequence ID" value="NZ_FVZE01000014.1"/>
</dbReference>
<evidence type="ECO:0000256" key="2">
    <source>
        <dbReference type="ARBA" id="ARBA00010944"/>
    </source>
</evidence>
<dbReference type="STRING" id="428990.SAMN06295987_11438"/>
<comment type="pathway">
    <text evidence="1 6">Carbohydrate biosynthesis; dTDP-L-rhamnose biosynthesis.</text>
</comment>
<dbReference type="InterPro" id="IPR005913">
    <property type="entry name" value="dTDP_dehydrorham_reduct"/>
</dbReference>
<evidence type="ECO:0000256" key="5">
    <source>
        <dbReference type="ARBA" id="ARBA00048200"/>
    </source>
</evidence>
<evidence type="ECO:0000313" key="9">
    <source>
        <dbReference type="Proteomes" id="UP000190989"/>
    </source>
</evidence>
<keyword evidence="6" id="KW-0521">NADP</keyword>
<comment type="similarity">
    <text evidence="2 6">Belongs to the dTDP-4-dehydrorhamnose reductase family.</text>
</comment>
<dbReference type="Gene3D" id="3.90.25.10">
    <property type="entry name" value="UDP-galactose 4-epimerase, domain 1"/>
    <property type="match status" value="1"/>
</dbReference>
<dbReference type="PANTHER" id="PTHR10491:SF4">
    <property type="entry name" value="METHIONINE ADENOSYLTRANSFERASE 2 SUBUNIT BETA"/>
    <property type="match status" value="1"/>
</dbReference>
<comment type="cofactor">
    <cofactor evidence="6">
        <name>Mg(2+)</name>
        <dbReference type="ChEBI" id="CHEBI:18420"/>
    </cofactor>
    <text evidence="6">Binds 1 Mg(2+) ion per monomer.</text>
</comment>
<dbReference type="EMBL" id="FVZE01000014">
    <property type="protein sequence ID" value="SLK11383.1"/>
    <property type="molecule type" value="Genomic_DNA"/>
</dbReference>
<reference evidence="9" key="1">
    <citation type="submission" date="2017-02" db="EMBL/GenBank/DDBJ databases">
        <authorList>
            <person name="Varghese N."/>
            <person name="Submissions S."/>
        </authorList>
    </citation>
    <scope>NUCLEOTIDE SEQUENCE [LARGE SCALE GENOMIC DNA]</scope>
    <source>
        <strain evidence="9">SM117</strain>
    </source>
</reference>
<evidence type="ECO:0000256" key="3">
    <source>
        <dbReference type="ARBA" id="ARBA00012929"/>
    </source>
</evidence>
<feature type="domain" description="RmlD-like substrate binding" evidence="7">
    <location>
        <begin position="3"/>
        <end position="290"/>
    </location>
</feature>
<evidence type="ECO:0000256" key="6">
    <source>
        <dbReference type="RuleBase" id="RU364082"/>
    </source>
</evidence>
<proteinExistence type="inferred from homology"/>